<dbReference type="InterPro" id="IPR009081">
    <property type="entry name" value="PP-bd_ACP"/>
</dbReference>
<dbReference type="SMART" id="SM00823">
    <property type="entry name" value="PKS_PP"/>
    <property type="match status" value="1"/>
</dbReference>
<dbReference type="OrthoDB" id="9765680at2"/>
<evidence type="ECO:0000256" key="1">
    <source>
        <dbReference type="ARBA" id="ARBA00001937"/>
    </source>
</evidence>
<evidence type="ECO:0000256" key="15">
    <source>
        <dbReference type="ARBA" id="ARBA00058455"/>
    </source>
</evidence>
<comment type="cofactor">
    <cofactor evidence="1">
        <name>NADP(+)</name>
        <dbReference type="ChEBI" id="CHEBI:58349"/>
    </cofactor>
</comment>
<dbReference type="SMART" id="SM00825">
    <property type="entry name" value="PKS_KS"/>
    <property type="match status" value="1"/>
</dbReference>
<proteinExistence type="predicted"/>
<evidence type="ECO:0000259" key="21">
    <source>
        <dbReference type="PROSITE" id="PS50075"/>
    </source>
</evidence>
<dbReference type="Pfam" id="PF16197">
    <property type="entry name" value="KAsynt_C_assoc"/>
    <property type="match status" value="1"/>
</dbReference>
<evidence type="ECO:0000256" key="17">
    <source>
        <dbReference type="ARBA" id="ARBA00073623"/>
    </source>
</evidence>
<dbReference type="InterPro" id="IPR036736">
    <property type="entry name" value="ACP-like_sf"/>
</dbReference>
<keyword evidence="3" id="KW-0596">Phosphopantetheine</keyword>
<dbReference type="Pfam" id="PF02801">
    <property type="entry name" value="Ketoacyl-synt_C"/>
    <property type="match status" value="1"/>
</dbReference>
<dbReference type="Gene3D" id="3.40.366.10">
    <property type="entry name" value="Malonyl-Coenzyme A Acyl Carrier Protein, domain 2"/>
    <property type="match status" value="2"/>
</dbReference>
<keyword evidence="24" id="KW-1185">Reference proteome</keyword>
<dbReference type="AlphaFoldDB" id="A0A1V4SET0"/>
<dbReference type="PROSITE" id="PS52004">
    <property type="entry name" value="KS3_2"/>
    <property type="match status" value="1"/>
</dbReference>
<organism evidence="23 24">
    <name type="scientific">Ruminiclostridium hungatei</name>
    <name type="common">Clostridium hungatei</name>
    <dbReference type="NCBI Taxonomy" id="48256"/>
    <lineage>
        <taxon>Bacteria</taxon>
        <taxon>Bacillati</taxon>
        <taxon>Bacillota</taxon>
        <taxon>Clostridia</taxon>
        <taxon>Eubacteriales</taxon>
        <taxon>Oscillospiraceae</taxon>
        <taxon>Ruminiclostridium</taxon>
    </lineage>
</organism>
<dbReference type="SUPFAM" id="SSF52151">
    <property type="entry name" value="FabD/lysophospholipase-like"/>
    <property type="match status" value="1"/>
</dbReference>
<gene>
    <name evidence="23" type="primary">ppsE_2</name>
    <name evidence="23" type="ORF">CLHUN_37520</name>
</gene>
<dbReference type="GO" id="GO:0016491">
    <property type="term" value="F:oxidoreductase activity"/>
    <property type="evidence" value="ECO:0007669"/>
    <property type="project" value="UniProtKB-KW"/>
</dbReference>
<evidence type="ECO:0000256" key="14">
    <source>
        <dbReference type="ARBA" id="ARBA00052745"/>
    </source>
</evidence>
<keyword evidence="5 23" id="KW-0808">Transferase</keyword>
<name>A0A1V4SET0_RUMHU</name>
<protein>
    <recommendedName>
        <fullName evidence="17">Phenolphthiocerol/phthiocerol polyketide synthase subunit E</fullName>
        <ecNumber evidence="16">2.3.1.292</ecNumber>
    </recommendedName>
    <alternativeName>
        <fullName evidence="19">(Phenol)carboxyphthiodiolenone synthase subunit E</fullName>
    </alternativeName>
    <alternativeName>
        <fullName evidence="20">Beta-ketoacyl-acyl-carrier-protein synthase I</fullName>
    </alternativeName>
    <alternativeName>
        <fullName evidence="18">Phthiocerol synthesis polyketide synthase type I PpsE</fullName>
    </alternativeName>
</protein>
<dbReference type="Pfam" id="PF00109">
    <property type="entry name" value="ketoacyl-synt"/>
    <property type="match status" value="1"/>
</dbReference>
<evidence type="ECO:0000256" key="8">
    <source>
        <dbReference type="ARBA" id="ARBA00023002"/>
    </source>
</evidence>
<sequence length="923" mass="100810">MDWNDFLEDYQGNPEEHIAIIGMAGRFPGAGSVDSFWENLKEGRESITFFTREQLEKTNLEKRLLNDSRFVGADGVIEDMDMFDAEFFGFSPREAEITDPQHRLFLECAWELMENAGYDSEHYTGRVGVYASANLSTYLLRNLMANPELRSQATSFQTVLGNDKDFIATRVSYKLNLKGPSVNVATLCSSSAVAIHLACQSLLTFQCDMALAGAVSLQASPNEAFFYQEGGIGSADGHCRAFDSEASGTVSGSGLGLVALRRLEDAVKDGDNILAIIRGTALNNDGANKMSFTAPGMEGQVGVIAEALNLAEVAPDTVSYVEAHGMGTPLGDPMEIEALTKAFRLSTEKKGYCAIGSVKTNIGHLVNAGGVAGLIKTVLSLKNKQIPASLNYRSPNPRIRFEDSPFYVNTRLSEWKTGPAPRRAGVNSFGIGGTNVHMILEEAPQNTASGSARQWQLLPLSARNEEALRQKIQNLKGCLSQETQLNAADVAYTLQVGRRSFPHRAFLVCRDTEEAVRIIDNSSENKIFTCLQENREQPVAFLLDGLTAPLPEAFVKELYEREPGFKKAMDACISIIEDIMHYDLRKQLYDESAGDEGNNAGSLDRVEAFAAQYAMAALWLEWGIMPRAVMGLDWLGKCMAACAAGSLSLEDAIAAAAAGSFGAVGGLELKPAGIPVISGKDGTLMGEQDILNPEYWDSPEETLSAGSLKTLPGSFHYIFLEIGCGRAEFQNKENTILSPVIPASFDSTASEEALLTTLGKLWLAGAAVNWNGLHMHQHRHRLPLPTYPFQRKHFWIEPAPENKAEVREMQAAALTYHERPVLPTEYTAPRNDTEAELAHVWQELMGIKPIGVFDSFIQLGGHSLLAAQVISRVRELFQIDVPLNQIFEEPTIANVAAYIDAVRWAAAGTETAAAMEIREEGEL</sequence>
<dbReference type="Gene3D" id="1.10.1240.100">
    <property type="match status" value="1"/>
</dbReference>
<evidence type="ECO:0000313" key="23">
    <source>
        <dbReference type="EMBL" id="OPX42334.1"/>
    </source>
</evidence>
<dbReference type="FunFam" id="1.10.1200.10:FF:000005">
    <property type="entry name" value="Nonribosomal peptide synthetase 1"/>
    <property type="match status" value="1"/>
</dbReference>
<keyword evidence="8" id="KW-0560">Oxidoreductase</keyword>
<dbReference type="Gene3D" id="3.30.70.3290">
    <property type="match status" value="1"/>
</dbReference>
<comment type="catalytic activity">
    <reaction evidence="12">
        <text>19-(4-hydroxyphenyl)nonadecanoyl-[(phenol)carboxyphthiodiolenone synthase] + 2 (S)-methylmalonyl-CoA + 3 malonyl-CoA + 5 NADPH + 10 H(+) = C37-(phenol)carboxyphthiodiolenone-[(phenol)carboxyphthiodiolenone synthase] + 5 CO2 + 5 NADP(+) + 5 CoA + 2 H2O</text>
        <dbReference type="Rhea" id="RHEA:57760"/>
        <dbReference type="Rhea" id="RHEA-COMP:14273"/>
        <dbReference type="Rhea" id="RHEA-COMP:14990"/>
        <dbReference type="ChEBI" id="CHEBI:15377"/>
        <dbReference type="ChEBI" id="CHEBI:15378"/>
        <dbReference type="ChEBI" id="CHEBI:16526"/>
        <dbReference type="ChEBI" id="CHEBI:57287"/>
        <dbReference type="ChEBI" id="CHEBI:57327"/>
        <dbReference type="ChEBI" id="CHEBI:57384"/>
        <dbReference type="ChEBI" id="CHEBI:57783"/>
        <dbReference type="ChEBI" id="CHEBI:58349"/>
        <dbReference type="ChEBI" id="CHEBI:133301"/>
        <dbReference type="ChEBI" id="CHEBI:142260"/>
        <dbReference type="EC" id="2.3.1.292"/>
    </reaction>
</comment>
<evidence type="ECO:0000256" key="11">
    <source>
        <dbReference type="ARBA" id="ARBA00050973"/>
    </source>
</evidence>
<feature type="domain" description="Ketosynthase family 3 (KS3)" evidence="22">
    <location>
        <begin position="15"/>
        <end position="442"/>
    </location>
</feature>
<dbReference type="GO" id="GO:0031177">
    <property type="term" value="F:phosphopantetheine binding"/>
    <property type="evidence" value="ECO:0007669"/>
    <property type="project" value="InterPro"/>
</dbReference>
<evidence type="ECO:0000256" key="6">
    <source>
        <dbReference type="ARBA" id="ARBA00022832"/>
    </source>
</evidence>
<evidence type="ECO:0000256" key="13">
    <source>
        <dbReference type="ARBA" id="ARBA00052119"/>
    </source>
</evidence>
<keyword evidence="9" id="KW-0443">Lipid metabolism</keyword>
<evidence type="ECO:0000256" key="3">
    <source>
        <dbReference type="ARBA" id="ARBA00022450"/>
    </source>
</evidence>
<dbReference type="STRING" id="48256.CLHUN_37520"/>
<comment type="function">
    <text evidence="15">Part of the PpsABCDE complex involved in the biosynthesis of the lipid core common to phthiocerols and phenolphthiocerols by successive additions of malonyl-CoA or methylmalonyl-CoA extender units. PpsA can accept as substrate the activated forms of either icosanoyl (C20), docosanoyl (C22) or lignoceroyl (C24) groups from FadD26, or a (4-hydroxyphenyl)-C17 or (4-hydroxyphenyl)-C19 fatty acyl from FadD29. PpsA initiates the biosynthesis and extends its substrate using a malonyl-CoA extender unit. The PpsB and PpsC proteins add the second and third malonyl-CoA extender units. PpsD adds an (R)-methylmalonyl unit and PpsE adds a second (R)-methylmalonyl unit. The incorporation of the methylmalonyl units results in formation of two branched methyl groups in the elongated product.</text>
</comment>
<keyword evidence="4" id="KW-0597">Phosphoprotein</keyword>
<dbReference type="GO" id="GO:0006633">
    <property type="term" value="P:fatty acid biosynthetic process"/>
    <property type="evidence" value="ECO:0007669"/>
    <property type="project" value="TreeGrafter"/>
</dbReference>
<dbReference type="RefSeq" id="WP_080066156.1">
    <property type="nucleotide sequence ID" value="NZ_MZGX01000030.1"/>
</dbReference>
<dbReference type="EMBL" id="MZGX01000030">
    <property type="protein sequence ID" value="OPX42334.1"/>
    <property type="molecule type" value="Genomic_DNA"/>
</dbReference>
<dbReference type="InterPro" id="IPR001227">
    <property type="entry name" value="Ac_transferase_dom_sf"/>
</dbReference>
<evidence type="ECO:0000256" key="20">
    <source>
        <dbReference type="ARBA" id="ARBA00084020"/>
    </source>
</evidence>
<dbReference type="FunFam" id="3.40.47.10:FF:000042">
    <property type="entry name" value="Polyketide synthase Pks13"/>
    <property type="match status" value="1"/>
</dbReference>
<feature type="domain" description="Carrier" evidence="21">
    <location>
        <begin position="828"/>
        <end position="903"/>
    </location>
</feature>
<evidence type="ECO:0000256" key="7">
    <source>
        <dbReference type="ARBA" id="ARBA00022857"/>
    </source>
</evidence>
<keyword evidence="6" id="KW-0276">Fatty acid metabolism</keyword>
<reference evidence="23 24" key="1">
    <citation type="submission" date="2017-03" db="EMBL/GenBank/DDBJ databases">
        <title>Genome sequence of Clostridium hungatei DSM 14427.</title>
        <authorList>
            <person name="Poehlein A."/>
            <person name="Daniel R."/>
        </authorList>
    </citation>
    <scope>NUCLEOTIDE SEQUENCE [LARGE SCALE GENOMIC DNA]</scope>
    <source>
        <strain evidence="23 24">DSM 14427</strain>
    </source>
</reference>
<dbReference type="EC" id="2.3.1.292" evidence="16"/>
<dbReference type="CDD" id="cd00833">
    <property type="entry name" value="PKS"/>
    <property type="match status" value="1"/>
</dbReference>
<evidence type="ECO:0000256" key="18">
    <source>
        <dbReference type="ARBA" id="ARBA00075053"/>
    </source>
</evidence>
<evidence type="ECO:0000256" key="19">
    <source>
        <dbReference type="ARBA" id="ARBA00078169"/>
    </source>
</evidence>
<dbReference type="InterPro" id="IPR014030">
    <property type="entry name" value="Ketoacyl_synth_N"/>
</dbReference>
<comment type="catalytic activity">
    <reaction evidence="14">
        <text>icosanoyl-[(phenol)carboxyphthiodiolenone synthase] + 2 (S)-methylmalonyl-CoA + 3 malonyl-CoA + 5 NADPH + 10 H(+) = C32-carboxyphthiodiolenone-[(phenol)carboxyphthiodiolenone synthase] + 5 CO2 + 5 NADP(+) + 5 CoA + 2 H2O</text>
        <dbReference type="Rhea" id="RHEA:57748"/>
        <dbReference type="Rhea" id="RHEA-COMP:14985"/>
        <dbReference type="Rhea" id="RHEA-COMP:14986"/>
        <dbReference type="ChEBI" id="CHEBI:15377"/>
        <dbReference type="ChEBI" id="CHEBI:15378"/>
        <dbReference type="ChEBI" id="CHEBI:16526"/>
        <dbReference type="ChEBI" id="CHEBI:57287"/>
        <dbReference type="ChEBI" id="CHEBI:57327"/>
        <dbReference type="ChEBI" id="CHEBI:57384"/>
        <dbReference type="ChEBI" id="CHEBI:57783"/>
        <dbReference type="ChEBI" id="CHEBI:58349"/>
        <dbReference type="ChEBI" id="CHEBI:87848"/>
        <dbReference type="ChEBI" id="CHEBI:142236"/>
        <dbReference type="EC" id="2.3.1.292"/>
    </reaction>
</comment>
<dbReference type="SMART" id="SM00827">
    <property type="entry name" value="PKS_AT"/>
    <property type="match status" value="1"/>
</dbReference>
<dbReference type="InterPro" id="IPR014043">
    <property type="entry name" value="Acyl_transferase_dom"/>
</dbReference>
<dbReference type="InterPro" id="IPR006162">
    <property type="entry name" value="Ppantetheine_attach_site"/>
</dbReference>
<dbReference type="InterPro" id="IPR032821">
    <property type="entry name" value="PKS_assoc"/>
</dbReference>
<dbReference type="GO" id="GO:0004312">
    <property type="term" value="F:fatty acid synthase activity"/>
    <property type="evidence" value="ECO:0007669"/>
    <property type="project" value="TreeGrafter"/>
</dbReference>
<comment type="cofactor">
    <cofactor evidence="2">
        <name>pantetheine 4'-phosphate</name>
        <dbReference type="ChEBI" id="CHEBI:47942"/>
    </cofactor>
</comment>
<evidence type="ECO:0000256" key="5">
    <source>
        <dbReference type="ARBA" id="ARBA00022679"/>
    </source>
</evidence>
<evidence type="ECO:0000256" key="9">
    <source>
        <dbReference type="ARBA" id="ARBA00023098"/>
    </source>
</evidence>
<dbReference type="PROSITE" id="PS00012">
    <property type="entry name" value="PHOSPHOPANTETHEINE"/>
    <property type="match status" value="1"/>
</dbReference>
<comment type="caution">
    <text evidence="23">The sequence shown here is derived from an EMBL/GenBank/DDBJ whole genome shotgun (WGS) entry which is preliminary data.</text>
</comment>
<dbReference type="InterPro" id="IPR014031">
    <property type="entry name" value="Ketoacyl_synth_C"/>
</dbReference>
<dbReference type="InterPro" id="IPR020806">
    <property type="entry name" value="PKS_PP-bd"/>
</dbReference>
<dbReference type="InterPro" id="IPR050091">
    <property type="entry name" value="PKS_NRPS_Biosynth_Enz"/>
</dbReference>
<dbReference type="InterPro" id="IPR020841">
    <property type="entry name" value="PKS_Beta-ketoAc_synthase_dom"/>
</dbReference>
<evidence type="ECO:0000256" key="16">
    <source>
        <dbReference type="ARBA" id="ARBA00066974"/>
    </source>
</evidence>
<dbReference type="PANTHER" id="PTHR43775:SF51">
    <property type="entry name" value="INACTIVE PHENOLPHTHIOCEROL SYNTHESIS POLYKETIDE SYNTHASE TYPE I PKS1-RELATED"/>
    <property type="match status" value="1"/>
</dbReference>
<dbReference type="InterPro" id="IPR016039">
    <property type="entry name" value="Thiolase-like"/>
</dbReference>
<evidence type="ECO:0000256" key="12">
    <source>
        <dbReference type="ARBA" id="ARBA00051971"/>
    </source>
</evidence>
<comment type="catalytic activity">
    <reaction evidence="11">
        <text>17-(4-hydroxyphenyl)heptadecanoyl-[(phenol)carboxyphthiodiolenone synthase] + 2 (S)-methylmalonyl-CoA + 3 malonyl-CoA + 5 NADPH + 10 H(+) = C35-(phenol)carboxyphthiodiolenone-[(phenol)carboxyphthiodiolenone synthase] + 5 CO2 + 5 NADP(+) + 5 CoA + 2 H2O</text>
        <dbReference type="Rhea" id="RHEA:57756"/>
        <dbReference type="Rhea" id="RHEA-COMP:14272"/>
        <dbReference type="Rhea" id="RHEA-COMP:14989"/>
        <dbReference type="ChEBI" id="CHEBI:15377"/>
        <dbReference type="ChEBI" id="CHEBI:15378"/>
        <dbReference type="ChEBI" id="CHEBI:16526"/>
        <dbReference type="ChEBI" id="CHEBI:57287"/>
        <dbReference type="ChEBI" id="CHEBI:57327"/>
        <dbReference type="ChEBI" id="CHEBI:57384"/>
        <dbReference type="ChEBI" id="CHEBI:57783"/>
        <dbReference type="ChEBI" id="CHEBI:58349"/>
        <dbReference type="ChEBI" id="CHEBI:133300"/>
        <dbReference type="ChEBI" id="CHEBI:142259"/>
        <dbReference type="EC" id="2.3.1.292"/>
    </reaction>
</comment>
<dbReference type="PROSITE" id="PS50075">
    <property type="entry name" value="CARRIER"/>
    <property type="match status" value="1"/>
</dbReference>
<dbReference type="GO" id="GO:0034081">
    <property type="term" value="C:polyketide synthase complex"/>
    <property type="evidence" value="ECO:0007669"/>
    <property type="project" value="UniProtKB-ARBA"/>
</dbReference>
<evidence type="ECO:0000256" key="4">
    <source>
        <dbReference type="ARBA" id="ARBA00022553"/>
    </source>
</evidence>
<accession>A0A1V4SET0</accession>
<keyword evidence="23" id="KW-0012">Acyltransferase</keyword>
<dbReference type="PANTHER" id="PTHR43775">
    <property type="entry name" value="FATTY ACID SYNTHASE"/>
    <property type="match status" value="1"/>
</dbReference>
<dbReference type="Gene3D" id="3.40.47.10">
    <property type="match status" value="1"/>
</dbReference>
<dbReference type="SUPFAM" id="SSF53901">
    <property type="entry name" value="Thiolase-like"/>
    <property type="match status" value="1"/>
</dbReference>
<evidence type="ECO:0000256" key="10">
    <source>
        <dbReference type="ARBA" id="ARBA00023268"/>
    </source>
</evidence>
<evidence type="ECO:0000313" key="24">
    <source>
        <dbReference type="Proteomes" id="UP000191554"/>
    </source>
</evidence>
<dbReference type="SUPFAM" id="SSF47336">
    <property type="entry name" value="ACP-like"/>
    <property type="match status" value="1"/>
</dbReference>
<keyword evidence="10" id="KW-0511">Multifunctional enzyme</keyword>
<keyword evidence="7" id="KW-0521">NADP</keyword>
<evidence type="ECO:0000256" key="2">
    <source>
        <dbReference type="ARBA" id="ARBA00001957"/>
    </source>
</evidence>
<dbReference type="Gene3D" id="1.10.1200.10">
    <property type="entry name" value="ACP-like"/>
    <property type="match status" value="1"/>
</dbReference>
<dbReference type="Proteomes" id="UP000191554">
    <property type="component" value="Unassembled WGS sequence"/>
</dbReference>
<evidence type="ECO:0000259" key="22">
    <source>
        <dbReference type="PROSITE" id="PS52004"/>
    </source>
</evidence>
<dbReference type="InterPro" id="IPR016035">
    <property type="entry name" value="Acyl_Trfase/lysoPLipase"/>
</dbReference>
<dbReference type="Pfam" id="PF00550">
    <property type="entry name" value="PP-binding"/>
    <property type="match status" value="1"/>
</dbReference>
<comment type="catalytic activity">
    <reaction evidence="13">
        <text>docosanoyl-[(phenol)carboxyphthiodiolenone synthase] + 2 (S)-methylmalonyl-CoA + 3 malonyl-CoA + 5 NADPH + 10 H(+) = C34-carboxyphthiodiolenone-[(phenol)carboxyphthiodiolenone synthase] + 5 CO2 + 5 NADP(+) + 5 CoA + 2 H2O</text>
        <dbReference type="Rhea" id="RHEA:57752"/>
        <dbReference type="Rhea" id="RHEA-COMP:14987"/>
        <dbReference type="Rhea" id="RHEA-COMP:14988"/>
        <dbReference type="ChEBI" id="CHEBI:15377"/>
        <dbReference type="ChEBI" id="CHEBI:15378"/>
        <dbReference type="ChEBI" id="CHEBI:16526"/>
        <dbReference type="ChEBI" id="CHEBI:57287"/>
        <dbReference type="ChEBI" id="CHEBI:57327"/>
        <dbReference type="ChEBI" id="CHEBI:57384"/>
        <dbReference type="ChEBI" id="CHEBI:57783"/>
        <dbReference type="ChEBI" id="CHEBI:58349"/>
        <dbReference type="ChEBI" id="CHEBI:142237"/>
        <dbReference type="ChEBI" id="CHEBI:142238"/>
        <dbReference type="EC" id="2.3.1.292"/>
    </reaction>
</comment>